<dbReference type="Pfam" id="PF18765">
    <property type="entry name" value="Polbeta"/>
    <property type="match status" value="1"/>
</dbReference>
<dbReference type="RefSeq" id="WP_045805299.1">
    <property type="nucleotide sequence ID" value="NZ_LAOQ01000001.1"/>
</dbReference>
<reference evidence="2 3" key="1">
    <citation type="submission" date="2015-01" db="EMBL/GenBank/DDBJ databases">
        <title>Genome Sequencing of Rickettsiales /home/snadendla/prok_pipe/test/illegal_ec_num.txt.</title>
        <authorList>
            <person name="Daugherty S.C."/>
            <person name="Su Q."/>
            <person name="Abolude K."/>
            <person name="Beier-Sexton M."/>
            <person name="Carlyon J.A."/>
            <person name="Carter R."/>
            <person name="Day N.P."/>
            <person name="Dumler S.J."/>
            <person name="Dyachenko V."/>
            <person name="Godinez A."/>
            <person name="Kurtti T.J."/>
            <person name="Lichay M."/>
            <person name="Mullins K.E."/>
            <person name="Ott S."/>
            <person name="Pappas-Brown V."/>
            <person name="Paris D.H."/>
            <person name="Patel P."/>
            <person name="Richards A.L."/>
            <person name="Sadzewicz L."/>
            <person name="Sears K."/>
            <person name="Seidman D."/>
            <person name="Sengamalay N."/>
            <person name="Stenos J."/>
            <person name="Tallon L.J."/>
            <person name="Vincent G."/>
            <person name="Fraser C.M."/>
            <person name="Munderloh U."/>
            <person name="Dunning-Hotopp J.C."/>
        </authorList>
    </citation>
    <scope>NUCLEOTIDE SEQUENCE [LARGE SCALE GENOMIC DNA]</scope>
    <source>
        <strain evidence="2 3">T170-B</strain>
    </source>
</reference>
<accession>A0A0F3RGJ9</accession>
<name>A0A0F3RGJ9_9RICK</name>
<protein>
    <submittedName>
        <fullName evidence="2">Nucleotidyltransferase domain protein</fullName>
    </submittedName>
</protein>
<comment type="caution">
    <text evidence="2">The sequence shown here is derived from an EMBL/GenBank/DDBJ whole genome shotgun (WGS) entry which is preliminary data.</text>
</comment>
<proteinExistence type="predicted"/>
<dbReference type="PANTHER" id="PTHR43449:SF1">
    <property type="entry name" value="POLYMERASE BETA NUCLEOTIDYLTRANSFERASE DOMAIN-CONTAINING PROTEIN"/>
    <property type="match status" value="1"/>
</dbReference>
<evidence type="ECO:0000313" key="2">
    <source>
        <dbReference type="EMBL" id="KJW05242.1"/>
    </source>
</evidence>
<dbReference type="SUPFAM" id="SSF81301">
    <property type="entry name" value="Nucleotidyltransferase"/>
    <property type="match status" value="1"/>
</dbReference>
<keyword evidence="2" id="KW-0808">Transferase</keyword>
<dbReference type="InterPro" id="IPR043519">
    <property type="entry name" value="NT_sf"/>
</dbReference>
<feature type="domain" description="Polymerase beta nucleotidyltransferase" evidence="1">
    <location>
        <begin position="12"/>
        <end position="93"/>
    </location>
</feature>
<dbReference type="PATRIC" id="fig|1268837.3.peg.55"/>
<dbReference type="AlphaFoldDB" id="A0A0F3RGJ9"/>
<evidence type="ECO:0000259" key="1">
    <source>
        <dbReference type="Pfam" id="PF18765"/>
    </source>
</evidence>
<dbReference type="Gene3D" id="3.30.460.10">
    <property type="entry name" value="Beta Polymerase, domain 2"/>
    <property type="match status" value="1"/>
</dbReference>
<dbReference type="PANTHER" id="PTHR43449">
    <property type="entry name" value="NUCLEOTIDYLTRANSFERASE"/>
    <property type="match status" value="1"/>
</dbReference>
<dbReference type="GO" id="GO:0016740">
    <property type="term" value="F:transferase activity"/>
    <property type="evidence" value="ECO:0007669"/>
    <property type="project" value="UniProtKB-KW"/>
</dbReference>
<evidence type="ECO:0000313" key="3">
    <source>
        <dbReference type="Proteomes" id="UP000033736"/>
    </source>
</evidence>
<keyword evidence="3" id="KW-1185">Reference proteome</keyword>
<sequence length="94" mass="11075">MDKDIQSYIFINKLKSLPFVNEIWLFGSRARGDNDEHSDIDIAIICPNITDQEWLEVMSIIENADTLLKIDCVRFELYKNILKEKKIIYVKNKP</sequence>
<dbReference type="EMBL" id="LAOQ01000001">
    <property type="protein sequence ID" value="KJW05242.1"/>
    <property type="molecule type" value="Genomic_DNA"/>
</dbReference>
<dbReference type="CDD" id="cd05403">
    <property type="entry name" value="NT_KNTase_like"/>
    <property type="match status" value="1"/>
</dbReference>
<gene>
    <name evidence="2" type="ORF">RAT170B_0054</name>
</gene>
<organism evidence="2 3">
    <name type="scientific">Rickettsia argasii T170-B</name>
    <dbReference type="NCBI Taxonomy" id="1268837"/>
    <lineage>
        <taxon>Bacteria</taxon>
        <taxon>Pseudomonadati</taxon>
        <taxon>Pseudomonadota</taxon>
        <taxon>Alphaproteobacteria</taxon>
        <taxon>Rickettsiales</taxon>
        <taxon>Rickettsiaceae</taxon>
        <taxon>Rickettsieae</taxon>
        <taxon>Rickettsia</taxon>
        <taxon>spotted fever group</taxon>
    </lineage>
</organism>
<dbReference type="Proteomes" id="UP000033736">
    <property type="component" value="Unassembled WGS sequence"/>
</dbReference>
<dbReference type="InterPro" id="IPR041633">
    <property type="entry name" value="Polbeta"/>
</dbReference>